<dbReference type="SMART" id="SM00645">
    <property type="entry name" value="Pept_C1"/>
    <property type="match status" value="1"/>
</dbReference>
<evidence type="ECO:0000256" key="4">
    <source>
        <dbReference type="ARBA" id="ARBA00022807"/>
    </source>
</evidence>
<reference evidence="11" key="1">
    <citation type="journal article" date="2010" name="Nature">
        <title>The Amphimedon queenslandica genome and the evolution of animal complexity.</title>
        <authorList>
            <person name="Srivastava M."/>
            <person name="Simakov O."/>
            <person name="Chapman J."/>
            <person name="Fahey B."/>
            <person name="Gauthier M.E."/>
            <person name="Mitros T."/>
            <person name="Richards G.S."/>
            <person name="Conaco C."/>
            <person name="Dacre M."/>
            <person name="Hellsten U."/>
            <person name="Larroux C."/>
            <person name="Putnam N.H."/>
            <person name="Stanke M."/>
            <person name="Adamska M."/>
            <person name="Darling A."/>
            <person name="Degnan S.M."/>
            <person name="Oakley T.H."/>
            <person name="Plachetzki D.C."/>
            <person name="Zhai Y."/>
            <person name="Adamski M."/>
            <person name="Calcino A."/>
            <person name="Cummins S.F."/>
            <person name="Goodstein D.M."/>
            <person name="Harris C."/>
            <person name="Jackson D.J."/>
            <person name="Leys S.P."/>
            <person name="Shu S."/>
            <person name="Woodcroft B.J."/>
            <person name="Vervoort M."/>
            <person name="Kosik K.S."/>
            <person name="Manning G."/>
            <person name="Degnan B.M."/>
            <person name="Rokhsar D.S."/>
        </authorList>
    </citation>
    <scope>NUCLEOTIDE SEQUENCE [LARGE SCALE GENOMIC DNA]</scope>
</reference>
<dbReference type="SMART" id="SM00848">
    <property type="entry name" value="Inhibitor_I29"/>
    <property type="match status" value="1"/>
</dbReference>
<dbReference type="PRINTS" id="PR00705">
    <property type="entry name" value="PAPAIN"/>
</dbReference>
<dbReference type="AlphaFoldDB" id="A0A1X7U456"/>
<dbReference type="Proteomes" id="UP000007879">
    <property type="component" value="Unassembled WGS sequence"/>
</dbReference>
<evidence type="ECO:0000259" key="8">
    <source>
        <dbReference type="SMART" id="SM00645"/>
    </source>
</evidence>
<dbReference type="GO" id="GO:0006508">
    <property type="term" value="P:proteolysis"/>
    <property type="evidence" value="ECO:0007669"/>
    <property type="project" value="UniProtKB-KW"/>
</dbReference>
<feature type="chain" id="PRO_5018590232" evidence="7">
    <location>
        <begin position="17"/>
        <end position="329"/>
    </location>
</feature>
<keyword evidence="5" id="KW-0865">Zymogen</keyword>
<proteinExistence type="inferred from homology"/>
<sequence length="329" mass="36350">MKLLIAVAALIVCATAFEYTAEWELWKRTNGKDYSSEKEELYRQTIWEANKKIVLEHNANADKWGWTLEMNAFADLESSEFAAMYNGYRRSARKSNATRYHVPTGNALPDTVDWRTKGAVTPVKNQKQCGSCWAFSTTGSLEGQTFLKKGTLPSLSEQQLVDCSDKYGNHGCQGGLMDNAFKYIEANGGIDSEASYPYEAKNGKCRFQQSAVAATCTGYKDIPHDDIDGLQDAVANVGPISVAMDASHSSFQLYAAGVYDPLLCSSTRLDHGVLAVGYGTEPSGLFHEEKPYWLVKNSWGPDWGQQGYFKIVRKDNKCGIATDASYPTV</sequence>
<keyword evidence="4" id="KW-0788">Thiol protease</keyword>
<dbReference type="InterPro" id="IPR025661">
    <property type="entry name" value="Pept_asp_AS"/>
</dbReference>
<dbReference type="KEGG" id="aqu:100639036"/>
<keyword evidence="11" id="KW-1185">Reference proteome</keyword>
<dbReference type="InterPro" id="IPR000668">
    <property type="entry name" value="Peptidase_C1A_C"/>
</dbReference>
<feature type="signal peptide" evidence="7">
    <location>
        <begin position="1"/>
        <end position="16"/>
    </location>
</feature>
<keyword evidence="2" id="KW-0645">Protease</keyword>
<dbReference type="Gene3D" id="3.90.70.10">
    <property type="entry name" value="Cysteine proteinases"/>
    <property type="match status" value="1"/>
</dbReference>
<organism evidence="10">
    <name type="scientific">Amphimedon queenslandica</name>
    <name type="common">Sponge</name>
    <dbReference type="NCBI Taxonomy" id="400682"/>
    <lineage>
        <taxon>Eukaryota</taxon>
        <taxon>Metazoa</taxon>
        <taxon>Porifera</taxon>
        <taxon>Demospongiae</taxon>
        <taxon>Heteroscleromorpha</taxon>
        <taxon>Haplosclerida</taxon>
        <taxon>Niphatidae</taxon>
        <taxon>Amphimedon</taxon>
    </lineage>
</organism>
<protein>
    <submittedName>
        <fullName evidence="10">Uncharacterized protein</fullName>
    </submittedName>
</protein>
<evidence type="ECO:0000313" key="10">
    <source>
        <dbReference type="EnsemblMetazoa" id="Aqu2.1.22535_001"/>
    </source>
</evidence>
<dbReference type="InterPro" id="IPR013128">
    <property type="entry name" value="Peptidase_C1A"/>
</dbReference>
<dbReference type="InterPro" id="IPR039417">
    <property type="entry name" value="Peptidase_C1A_papain-like"/>
</dbReference>
<dbReference type="CDD" id="cd02248">
    <property type="entry name" value="Peptidase_C1A"/>
    <property type="match status" value="1"/>
</dbReference>
<evidence type="ECO:0000256" key="5">
    <source>
        <dbReference type="ARBA" id="ARBA00023145"/>
    </source>
</evidence>
<keyword evidence="3" id="KW-0378">Hydrolase</keyword>
<dbReference type="STRING" id="400682.A0A1X7U456"/>
<dbReference type="OrthoDB" id="10253408at2759"/>
<dbReference type="PANTHER" id="PTHR12411">
    <property type="entry name" value="CYSTEINE PROTEASE FAMILY C1-RELATED"/>
    <property type="match status" value="1"/>
</dbReference>
<dbReference type="EnsemblMetazoa" id="XM_003388989.3">
    <property type="protein sequence ID" value="XP_003389037.1"/>
    <property type="gene ID" value="LOC100639036"/>
</dbReference>
<dbReference type="FunCoup" id="A0A1X7U456">
    <property type="interactions" value="224"/>
</dbReference>
<dbReference type="FunFam" id="3.90.70.10:FF:000006">
    <property type="entry name" value="Cathepsin S"/>
    <property type="match status" value="1"/>
</dbReference>
<evidence type="ECO:0000313" key="11">
    <source>
        <dbReference type="Proteomes" id="UP000007879"/>
    </source>
</evidence>
<dbReference type="InterPro" id="IPR025660">
    <property type="entry name" value="Pept_his_AS"/>
</dbReference>
<evidence type="ECO:0000256" key="3">
    <source>
        <dbReference type="ARBA" id="ARBA00022801"/>
    </source>
</evidence>
<keyword evidence="7" id="KW-0732">Signal</keyword>
<dbReference type="EnsemblMetazoa" id="Aqu2.1.22535_001">
    <property type="protein sequence ID" value="Aqu2.1.22535_001"/>
    <property type="gene ID" value="Aqu2.1.22535"/>
</dbReference>
<name>A0A1X7U456_AMPQE</name>
<keyword evidence="6" id="KW-1015">Disulfide bond</keyword>
<dbReference type="Pfam" id="PF08246">
    <property type="entry name" value="Inhibitor_I29"/>
    <property type="match status" value="1"/>
</dbReference>
<evidence type="ECO:0000256" key="1">
    <source>
        <dbReference type="ARBA" id="ARBA00008455"/>
    </source>
</evidence>
<evidence type="ECO:0000256" key="6">
    <source>
        <dbReference type="ARBA" id="ARBA00023157"/>
    </source>
</evidence>
<dbReference type="OMA" id="CSESINH"/>
<evidence type="ECO:0000259" key="9">
    <source>
        <dbReference type="SMART" id="SM00848"/>
    </source>
</evidence>
<accession>A0A1X7U456</accession>
<dbReference type="SUPFAM" id="SSF54001">
    <property type="entry name" value="Cysteine proteinases"/>
    <property type="match status" value="1"/>
</dbReference>
<dbReference type="eggNOG" id="KOG1543">
    <property type="taxonomic scope" value="Eukaryota"/>
</dbReference>
<comment type="similarity">
    <text evidence="1">Belongs to the peptidase C1 family.</text>
</comment>
<gene>
    <name evidence="10" type="primary">100639036</name>
</gene>
<dbReference type="PROSITE" id="PS00639">
    <property type="entry name" value="THIOL_PROTEASE_HIS"/>
    <property type="match status" value="1"/>
</dbReference>
<feature type="domain" description="Peptidase C1A papain C-terminal" evidence="8">
    <location>
        <begin position="108"/>
        <end position="328"/>
    </location>
</feature>
<dbReference type="PROSITE" id="PS00640">
    <property type="entry name" value="THIOL_PROTEASE_ASN"/>
    <property type="match status" value="1"/>
</dbReference>
<dbReference type="InParanoid" id="A0A1X7U456"/>
<dbReference type="PROSITE" id="PS00139">
    <property type="entry name" value="THIOL_PROTEASE_CYS"/>
    <property type="match status" value="1"/>
</dbReference>
<evidence type="ECO:0000256" key="2">
    <source>
        <dbReference type="ARBA" id="ARBA00022670"/>
    </source>
</evidence>
<evidence type="ECO:0000256" key="7">
    <source>
        <dbReference type="SAM" id="SignalP"/>
    </source>
</evidence>
<reference evidence="10" key="2">
    <citation type="submission" date="2017-05" db="UniProtKB">
        <authorList>
            <consortium name="EnsemblMetazoa"/>
        </authorList>
    </citation>
    <scope>IDENTIFICATION</scope>
</reference>
<dbReference type="GO" id="GO:0008234">
    <property type="term" value="F:cysteine-type peptidase activity"/>
    <property type="evidence" value="ECO:0007669"/>
    <property type="project" value="UniProtKB-KW"/>
</dbReference>
<dbReference type="Pfam" id="PF00112">
    <property type="entry name" value="Peptidase_C1"/>
    <property type="match status" value="1"/>
</dbReference>
<dbReference type="InterPro" id="IPR038765">
    <property type="entry name" value="Papain-like_cys_pep_sf"/>
</dbReference>
<dbReference type="InterPro" id="IPR013201">
    <property type="entry name" value="Prot_inhib_I29"/>
</dbReference>
<dbReference type="InterPro" id="IPR000169">
    <property type="entry name" value="Pept_cys_AS"/>
</dbReference>
<feature type="domain" description="Cathepsin propeptide inhibitor" evidence="9">
    <location>
        <begin position="23"/>
        <end position="81"/>
    </location>
</feature>